<sequence length="555" mass="61975">MASSTIRKAIGAVKDQTSISLAKVAGNPAAPYLDVLIVKATSHVDEPADDKYGRDILTMMSSSKLYITACLFAISKRLRKTRDWIVALKSLLLLHRLLCEGDPLFGQELMFASWKGTRVLNMSDFRDEAHNTNLFEQTGFLVSFASYLDQKLEIIVYDLKKSRVLGNGNNDDDKEKGEKNKYDELGFIRVVERLNLQLQLLDRFLACRPRGAARNTRMVLVALQVLVKESFAVYSDVTDVLEHFQDCFHELKYVYCVRAFDAYVKAAKIMDGLIGFYSWCKDLELVFATPSDFPKVQKISDEILRALEMVLKEKKTTEKSPNETREEETKEETVQNAINEIKALPPPENFNPQPHQNQQLITENLVNLVDFDNQEGDNLALALFSTNGDAKATSAWQNPAVENGRSDWELVLVDSSSNLSIQKADLAGGFDSLMLNGMYDHGTQVRQHASNGGSASSVALPGINGAMMNNKVLALPAPDGTVKPVGQQDPFAASLSVPPPSYVQIADMERKQVLLAQEQHRWQQYSTNGMQGPMGFAKIASYYDTSMPYGYYPSY</sequence>
<accession>A0A022R4T2</accession>
<dbReference type="GO" id="GO:0005905">
    <property type="term" value="C:clathrin-coated pit"/>
    <property type="evidence" value="ECO:0000318"/>
    <property type="project" value="GO_Central"/>
</dbReference>
<dbReference type="Gene3D" id="1.20.58.150">
    <property type="entry name" value="ANTH domain"/>
    <property type="match status" value="1"/>
</dbReference>
<dbReference type="InterPro" id="IPR045192">
    <property type="entry name" value="AP180-like"/>
</dbReference>
<dbReference type="Proteomes" id="UP000030748">
    <property type="component" value="Unassembled WGS sequence"/>
</dbReference>
<dbReference type="SUPFAM" id="SSF48464">
    <property type="entry name" value="ENTH/VHS domain"/>
    <property type="match status" value="1"/>
</dbReference>
<dbReference type="Pfam" id="PF07651">
    <property type="entry name" value="ANTH"/>
    <property type="match status" value="1"/>
</dbReference>
<dbReference type="InterPro" id="IPR048050">
    <property type="entry name" value="ANTH_N_plant"/>
</dbReference>
<dbReference type="CDD" id="cd16987">
    <property type="entry name" value="ANTH_N_AP180_plant"/>
    <property type="match status" value="1"/>
</dbReference>
<feature type="domain" description="ENTH" evidence="10">
    <location>
        <begin position="25"/>
        <end position="162"/>
    </location>
</feature>
<dbReference type="AlphaFoldDB" id="A0A022R4T2"/>
<dbReference type="GO" id="GO:0005794">
    <property type="term" value="C:Golgi apparatus"/>
    <property type="evidence" value="ECO:0007669"/>
    <property type="project" value="UniProtKB-SubCell"/>
</dbReference>
<evidence type="ECO:0000256" key="9">
    <source>
        <dbReference type="SAM" id="MobiDB-lite"/>
    </source>
</evidence>
<dbReference type="PANTHER" id="PTHR22951:SF62">
    <property type="entry name" value="ASSEMBLY PLANT-LIKE PROTEIN, PUTATIVE-RELATED"/>
    <property type="match status" value="1"/>
</dbReference>
<organism evidence="11 12">
    <name type="scientific">Erythranthe guttata</name>
    <name type="common">Yellow monkey flower</name>
    <name type="synonym">Mimulus guttatus</name>
    <dbReference type="NCBI Taxonomy" id="4155"/>
    <lineage>
        <taxon>Eukaryota</taxon>
        <taxon>Viridiplantae</taxon>
        <taxon>Streptophyta</taxon>
        <taxon>Embryophyta</taxon>
        <taxon>Tracheophyta</taxon>
        <taxon>Spermatophyta</taxon>
        <taxon>Magnoliopsida</taxon>
        <taxon>eudicotyledons</taxon>
        <taxon>Gunneridae</taxon>
        <taxon>Pentapetalae</taxon>
        <taxon>asterids</taxon>
        <taxon>lamiids</taxon>
        <taxon>Lamiales</taxon>
        <taxon>Phrymaceae</taxon>
        <taxon>Erythranthe</taxon>
    </lineage>
</organism>
<comment type="subcellular location">
    <subcellularLocation>
        <location evidence="1">Cytoplasmic vesicle</location>
        <location evidence="1">Clathrin-coated vesicle</location>
    </subcellularLocation>
    <subcellularLocation>
        <location evidence="2">Golgi apparatus</location>
    </subcellularLocation>
    <subcellularLocation>
        <location evidence="3">Membrane</location>
        <location evidence="3">Clathrin-coated pit</location>
    </subcellularLocation>
</comment>
<dbReference type="Gene3D" id="1.25.40.90">
    <property type="match status" value="1"/>
</dbReference>
<keyword evidence="8" id="KW-0968">Cytoplasmic vesicle</keyword>
<dbReference type="OrthoDB" id="44015at2759"/>
<dbReference type="SUPFAM" id="SSF89009">
    <property type="entry name" value="GAT-like domain"/>
    <property type="match status" value="1"/>
</dbReference>
<evidence type="ECO:0000256" key="2">
    <source>
        <dbReference type="ARBA" id="ARBA00004555"/>
    </source>
</evidence>
<evidence type="ECO:0000256" key="8">
    <source>
        <dbReference type="ARBA" id="ARBA00023329"/>
    </source>
</evidence>
<dbReference type="InterPro" id="IPR008942">
    <property type="entry name" value="ENTH_VHS"/>
</dbReference>
<evidence type="ECO:0000256" key="4">
    <source>
        <dbReference type="ARBA" id="ARBA00022583"/>
    </source>
</evidence>
<evidence type="ECO:0000259" key="10">
    <source>
        <dbReference type="PROSITE" id="PS50942"/>
    </source>
</evidence>
<evidence type="ECO:0000256" key="5">
    <source>
        <dbReference type="ARBA" id="ARBA00023034"/>
    </source>
</evidence>
<feature type="region of interest" description="Disordered" evidence="9">
    <location>
        <begin position="314"/>
        <end position="333"/>
    </location>
</feature>
<evidence type="ECO:0000256" key="7">
    <source>
        <dbReference type="ARBA" id="ARBA00023176"/>
    </source>
</evidence>
<dbReference type="GO" id="GO:0005545">
    <property type="term" value="F:1-phosphatidylinositol binding"/>
    <property type="evidence" value="ECO:0000318"/>
    <property type="project" value="GO_Central"/>
</dbReference>
<evidence type="ECO:0000256" key="6">
    <source>
        <dbReference type="ARBA" id="ARBA00023136"/>
    </source>
</evidence>
<dbReference type="InterPro" id="IPR011417">
    <property type="entry name" value="ANTH_dom"/>
</dbReference>
<dbReference type="eggNOG" id="KOG0251">
    <property type="taxonomic scope" value="Eukaryota"/>
</dbReference>
<dbReference type="KEGG" id="egt:105960686"/>
<dbReference type="EMBL" id="KI630643">
    <property type="protein sequence ID" value="EYU34984.1"/>
    <property type="molecule type" value="Genomic_DNA"/>
</dbReference>
<protein>
    <recommendedName>
        <fullName evidence="10">ENTH domain-containing protein</fullName>
    </recommendedName>
</protein>
<dbReference type="GO" id="GO:0000149">
    <property type="term" value="F:SNARE binding"/>
    <property type="evidence" value="ECO:0000318"/>
    <property type="project" value="GO_Central"/>
</dbReference>
<dbReference type="GO" id="GO:0032050">
    <property type="term" value="F:clathrin heavy chain binding"/>
    <property type="evidence" value="ECO:0000318"/>
    <property type="project" value="GO_Central"/>
</dbReference>
<keyword evidence="5" id="KW-0333">Golgi apparatus</keyword>
<dbReference type="PhylomeDB" id="A0A022R4T2"/>
<dbReference type="STRING" id="4155.A0A022R4T2"/>
<gene>
    <name evidence="11" type="ORF">MIMGU_mgv1a003921mg</name>
</gene>
<dbReference type="GO" id="GO:0030136">
    <property type="term" value="C:clathrin-coated vesicle"/>
    <property type="evidence" value="ECO:0000318"/>
    <property type="project" value="GO_Central"/>
</dbReference>
<name>A0A022R4T2_ERYGU</name>
<dbReference type="FunFam" id="1.20.58.150:FF:000005">
    <property type="entry name" value="putative clathrin assembly protein At2g25430"/>
    <property type="match status" value="1"/>
</dbReference>
<dbReference type="GO" id="GO:0072583">
    <property type="term" value="P:clathrin-dependent endocytosis"/>
    <property type="evidence" value="ECO:0000318"/>
    <property type="project" value="GO_Central"/>
</dbReference>
<dbReference type="GO" id="GO:0048268">
    <property type="term" value="P:clathrin coat assembly"/>
    <property type="evidence" value="ECO:0007669"/>
    <property type="project" value="InterPro"/>
</dbReference>
<keyword evidence="7" id="KW-0168">Coated pit</keyword>
<dbReference type="InterPro" id="IPR013809">
    <property type="entry name" value="ENTH"/>
</dbReference>
<evidence type="ECO:0000256" key="3">
    <source>
        <dbReference type="ARBA" id="ARBA00004600"/>
    </source>
</evidence>
<keyword evidence="6" id="KW-0472">Membrane</keyword>
<proteinExistence type="predicted"/>
<dbReference type="GO" id="GO:0006900">
    <property type="term" value="P:vesicle budding from membrane"/>
    <property type="evidence" value="ECO:0000318"/>
    <property type="project" value="GO_Central"/>
</dbReference>
<evidence type="ECO:0000256" key="1">
    <source>
        <dbReference type="ARBA" id="ARBA00004132"/>
    </source>
</evidence>
<keyword evidence="12" id="KW-1185">Reference proteome</keyword>
<dbReference type="PROSITE" id="PS50942">
    <property type="entry name" value="ENTH"/>
    <property type="match status" value="1"/>
</dbReference>
<dbReference type="SMART" id="SM00273">
    <property type="entry name" value="ENTH"/>
    <property type="match status" value="1"/>
</dbReference>
<dbReference type="PANTHER" id="PTHR22951">
    <property type="entry name" value="CLATHRIN ASSEMBLY PROTEIN"/>
    <property type="match status" value="1"/>
</dbReference>
<dbReference type="InterPro" id="IPR014712">
    <property type="entry name" value="ANTH_dom_sf"/>
</dbReference>
<evidence type="ECO:0000313" key="11">
    <source>
        <dbReference type="EMBL" id="EYU34984.1"/>
    </source>
</evidence>
<reference evidence="11 12" key="1">
    <citation type="journal article" date="2013" name="Proc. Natl. Acad. Sci. U.S.A.">
        <title>Fine-scale variation in meiotic recombination in Mimulus inferred from population shotgun sequencing.</title>
        <authorList>
            <person name="Hellsten U."/>
            <person name="Wright K.M."/>
            <person name="Jenkins J."/>
            <person name="Shu S."/>
            <person name="Yuan Y."/>
            <person name="Wessler S.R."/>
            <person name="Schmutz J."/>
            <person name="Willis J.H."/>
            <person name="Rokhsar D.S."/>
        </authorList>
    </citation>
    <scope>NUCLEOTIDE SEQUENCE [LARGE SCALE GENOMIC DNA]</scope>
    <source>
        <strain evidence="12">cv. DUN x IM62</strain>
    </source>
</reference>
<keyword evidence="4" id="KW-0254">Endocytosis</keyword>
<dbReference type="GO" id="GO:0005546">
    <property type="term" value="F:phosphatidylinositol-4,5-bisphosphate binding"/>
    <property type="evidence" value="ECO:0000318"/>
    <property type="project" value="GO_Central"/>
</dbReference>
<evidence type="ECO:0000313" key="12">
    <source>
        <dbReference type="Proteomes" id="UP000030748"/>
    </source>
</evidence>